<keyword evidence="1" id="KW-0175">Coiled coil</keyword>
<evidence type="ECO:0000313" key="3">
    <source>
        <dbReference type="EMBL" id="PKI86008.1"/>
    </source>
</evidence>
<sequence>MPTEAVERAERADDEVERPGGVQDTPRRGPRSTEELQRGKRMLGMLNSTLAHSREPKRVRRSPPVVHTPPRTHDAPQEDLAAARRAHDEERAMLRADQERVQRLAEELAAYEAVHRTVRLQKRRLSSFPVTQTGVRASLDIPAGSTEAAVTAVARVEKAPIATKRMRHCELYYLPRMLLPTQEDTLDRQEEEVDDAIDRADDEYDAVFERLEAELVERKQRLAQHGVEIRASRAW</sequence>
<proteinExistence type="predicted"/>
<organism evidence="3 4">
    <name type="scientific">Malassezia vespertilionis</name>
    <dbReference type="NCBI Taxonomy" id="2020962"/>
    <lineage>
        <taxon>Eukaryota</taxon>
        <taxon>Fungi</taxon>
        <taxon>Dikarya</taxon>
        <taxon>Basidiomycota</taxon>
        <taxon>Ustilaginomycotina</taxon>
        <taxon>Malasseziomycetes</taxon>
        <taxon>Malasseziales</taxon>
        <taxon>Malasseziaceae</taxon>
        <taxon>Malassezia</taxon>
    </lineage>
</organism>
<name>A0A2N1JHK1_9BASI</name>
<feature type="coiled-coil region" evidence="1">
    <location>
        <begin position="179"/>
        <end position="206"/>
    </location>
</feature>
<feature type="compositionally biased region" description="Basic and acidic residues" evidence="2">
    <location>
        <begin position="1"/>
        <end position="11"/>
    </location>
</feature>
<feature type="compositionally biased region" description="Basic and acidic residues" evidence="2">
    <location>
        <begin position="25"/>
        <end position="38"/>
    </location>
</feature>
<reference evidence="3 4" key="1">
    <citation type="submission" date="2017-10" db="EMBL/GenBank/DDBJ databases">
        <title>A novel species of cold-tolerant Malassezia isolated from bats.</title>
        <authorList>
            <person name="Lorch J.M."/>
            <person name="Palmer J.M."/>
            <person name="Vanderwolf K.J."/>
            <person name="Schmidt K.Z."/>
            <person name="Verant M.L."/>
            <person name="Weller T.J."/>
            <person name="Blehert D.S."/>
        </authorList>
    </citation>
    <scope>NUCLEOTIDE SEQUENCE [LARGE SCALE GENOMIC DNA]</scope>
    <source>
        <strain evidence="3 4">NWHC:44797-103</strain>
    </source>
</reference>
<feature type="coiled-coil region" evidence="1">
    <location>
        <begin position="87"/>
        <end position="114"/>
    </location>
</feature>
<evidence type="ECO:0000256" key="1">
    <source>
        <dbReference type="SAM" id="Coils"/>
    </source>
</evidence>
<dbReference type="EMBL" id="KZ454987">
    <property type="protein sequence ID" value="PKI86008.1"/>
    <property type="molecule type" value="Genomic_DNA"/>
</dbReference>
<evidence type="ECO:0000256" key="2">
    <source>
        <dbReference type="SAM" id="MobiDB-lite"/>
    </source>
</evidence>
<evidence type="ECO:0008006" key="5">
    <source>
        <dbReference type="Google" id="ProtNLM"/>
    </source>
</evidence>
<protein>
    <recommendedName>
        <fullName evidence="5">Pinin/SDK/MemA protein domain-containing protein</fullName>
    </recommendedName>
</protein>
<feature type="region of interest" description="Disordered" evidence="2">
    <location>
        <begin position="1"/>
        <end position="79"/>
    </location>
</feature>
<dbReference type="STRING" id="2020962.A0A2N1JHK1"/>
<gene>
    <name evidence="3" type="ORF">MVES_000209</name>
</gene>
<accession>A0A2N1JHK1</accession>
<dbReference type="Proteomes" id="UP000232875">
    <property type="component" value="Unassembled WGS sequence"/>
</dbReference>
<keyword evidence="4" id="KW-1185">Reference proteome</keyword>
<dbReference type="AlphaFoldDB" id="A0A2N1JHK1"/>
<dbReference type="OrthoDB" id="330772at2759"/>
<evidence type="ECO:0000313" key="4">
    <source>
        <dbReference type="Proteomes" id="UP000232875"/>
    </source>
</evidence>